<dbReference type="AlphaFoldDB" id="A0A0P4RFE7"/>
<accession>A0A0P4RFE7</accession>
<comment type="caution">
    <text evidence="10">The sequence shown here is derived from an EMBL/GenBank/DDBJ whole genome shotgun (WGS) entry which is preliminary data.</text>
</comment>
<evidence type="ECO:0000256" key="6">
    <source>
        <dbReference type="ARBA" id="ARBA00023087"/>
    </source>
</evidence>
<reference evidence="11" key="1">
    <citation type="submission" date="2014-09" db="EMBL/GenBank/DDBJ databases">
        <title>Whole genome shotgun sequence of Streptomyces sp. NBRC 110027.</title>
        <authorList>
            <person name="Komaki H."/>
            <person name="Ichikawa N."/>
            <person name="Katano-Makiyama Y."/>
            <person name="Hosoyama A."/>
            <person name="Hashimoto M."/>
            <person name="Uohara A."/>
            <person name="Kitahashi Y."/>
            <person name="Ohji S."/>
            <person name="Kimura A."/>
            <person name="Yamazoe A."/>
            <person name="Igarashi Y."/>
            <person name="Fujita N."/>
        </authorList>
    </citation>
    <scope>NUCLEOTIDE SEQUENCE [LARGE SCALE GENOMIC DNA]</scope>
    <source>
        <strain evidence="11">NBRC 110027</strain>
    </source>
</reference>
<dbReference type="GO" id="GO:0007155">
    <property type="term" value="P:cell adhesion"/>
    <property type="evidence" value="ECO:0007669"/>
    <property type="project" value="UniProtKB-KW"/>
</dbReference>
<keyword evidence="6 7" id="KW-0034">Amyloid</keyword>
<keyword evidence="3" id="KW-0964">Secreted</keyword>
<sequence length="81" mass="7767">MNTAKKAALVLATTGLALGAAAGSAFATSGAQADGRATNSPGIGSGNLAQVPVHVPVNATGNSANVIGVFNPTFDNVSSNN</sequence>
<evidence type="ECO:0000313" key="10">
    <source>
        <dbReference type="EMBL" id="GAO12449.1"/>
    </source>
</evidence>
<evidence type="ECO:0000256" key="2">
    <source>
        <dbReference type="ARBA" id="ARBA00022512"/>
    </source>
</evidence>
<proteinExistence type="predicted"/>
<feature type="signal peptide" evidence="8">
    <location>
        <begin position="1"/>
        <end position="27"/>
    </location>
</feature>
<keyword evidence="2" id="KW-0134">Cell wall</keyword>
<evidence type="ECO:0000259" key="9">
    <source>
        <dbReference type="PROSITE" id="PS51884"/>
    </source>
</evidence>
<dbReference type="OrthoDB" id="3544424at2"/>
<evidence type="ECO:0000256" key="5">
    <source>
        <dbReference type="ARBA" id="ARBA00022889"/>
    </source>
</evidence>
<evidence type="ECO:0000256" key="1">
    <source>
        <dbReference type="ARBA" id="ARBA00004191"/>
    </source>
</evidence>
<name>A0A0P4RFE7_9ACTN</name>
<reference evidence="10 11" key="2">
    <citation type="journal article" date="2015" name="Stand. Genomic Sci.">
        <title>Draft genome sequence of marine-derived Streptomyces sp. TP-A0598, a producer of anti-MRSA antibiotic lydicamycins.</title>
        <authorList>
            <person name="Komaki H."/>
            <person name="Ichikawa N."/>
            <person name="Hosoyama A."/>
            <person name="Fujita N."/>
            <person name="Igarashi Y."/>
        </authorList>
    </citation>
    <scope>NUCLEOTIDE SEQUENCE [LARGE SCALE GENOMIC DNA]</scope>
    <source>
        <strain evidence="10 11">NBRC 110027</strain>
    </source>
</reference>
<comment type="subcellular location">
    <subcellularLocation>
        <location evidence="1">Secreted</location>
        <location evidence="1">Cell wall</location>
    </subcellularLocation>
</comment>
<gene>
    <name evidence="10" type="ORF">TPA0598_11_00100</name>
</gene>
<evidence type="ECO:0000256" key="3">
    <source>
        <dbReference type="ARBA" id="ARBA00022525"/>
    </source>
</evidence>
<dbReference type="RefSeq" id="WP_042161526.1">
    <property type="nucleotide sequence ID" value="NZ_BBNO01000011.1"/>
</dbReference>
<keyword evidence="11" id="KW-1185">Reference proteome</keyword>
<evidence type="ECO:0000256" key="7">
    <source>
        <dbReference type="PROSITE-ProRule" id="PRU01232"/>
    </source>
</evidence>
<organism evidence="10 11">
    <name type="scientific">Streptomyces lydicamycinicus</name>
    <dbReference type="NCBI Taxonomy" id="1546107"/>
    <lineage>
        <taxon>Bacteria</taxon>
        <taxon>Bacillati</taxon>
        <taxon>Actinomycetota</taxon>
        <taxon>Actinomycetes</taxon>
        <taxon>Kitasatosporales</taxon>
        <taxon>Streptomycetaceae</taxon>
        <taxon>Streptomyces</taxon>
    </lineage>
</organism>
<keyword evidence="4 8" id="KW-0732">Signal</keyword>
<feature type="domain" description="Chaplin" evidence="9">
    <location>
        <begin position="40"/>
        <end position="80"/>
    </location>
</feature>
<dbReference type="Proteomes" id="UP000048965">
    <property type="component" value="Unassembled WGS sequence"/>
</dbReference>
<evidence type="ECO:0000313" key="11">
    <source>
        <dbReference type="Proteomes" id="UP000048965"/>
    </source>
</evidence>
<keyword evidence="5" id="KW-0130">Cell adhesion</keyword>
<dbReference type="Pfam" id="PF03777">
    <property type="entry name" value="ChpA-C"/>
    <property type="match status" value="1"/>
</dbReference>
<dbReference type="PROSITE" id="PS51884">
    <property type="entry name" value="CHAPLIN"/>
    <property type="match status" value="1"/>
</dbReference>
<evidence type="ECO:0000256" key="8">
    <source>
        <dbReference type="SAM" id="SignalP"/>
    </source>
</evidence>
<protein>
    <submittedName>
        <fullName evidence="10">Putative chaplin protein</fullName>
    </submittedName>
</protein>
<evidence type="ECO:0000256" key="4">
    <source>
        <dbReference type="ARBA" id="ARBA00022729"/>
    </source>
</evidence>
<dbReference type="InterPro" id="IPR005528">
    <property type="entry name" value="ChpA-H"/>
</dbReference>
<feature type="chain" id="PRO_5039514961" evidence="8">
    <location>
        <begin position="28"/>
        <end position="81"/>
    </location>
</feature>
<dbReference type="EMBL" id="BBNO01000011">
    <property type="protein sequence ID" value="GAO12449.1"/>
    <property type="molecule type" value="Genomic_DNA"/>
</dbReference>